<feature type="region of interest" description="Disordered" evidence="1">
    <location>
        <begin position="93"/>
        <end position="117"/>
    </location>
</feature>
<dbReference type="AlphaFoldDB" id="A0A4Z1IUI3"/>
<sequence>MKLNQVVANRGRGAAPKAFVLDRRLRKDNQSMASYSQSADQLARRCRIFAPMLGEMSVLPIAAYGFSLGLVISTHRWRLIAILNNPGTMKAKSPTELNIPGLRSSEGNLRDISRLSA</sequence>
<gene>
    <name evidence="2" type="ORF">BELL_1022g00030</name>
</gene>
<reference evidence="2 3" key="1">
    <citation type="submission" date="2017-12" db="EMBL/GenBank/DDBJ databases">
        <title>Comparative genomics of Botrytis spp.</title>
        <authorList>
            <person name="Valero-Jimenez C.A."/>
            <person name="Tapia P."/>
            <person name="Veloso J."/>
            <person name="Silva-Moreno E."/>
            <person name="Staats M."/>
            <person name="Valdes J.H."/>
            <person name="Van Kan J.A.L."/>
        </authorList>
    </citation>
    <scope>NUCLEOTIDE SEQUENCE [LARGE SCALE GENOMIC DNA]</scope>
    <source>
        <strain evidence="2 3">Be9601</strain>
    </source>
</reference>
<name>A0A4Z1IUI3_9HELO</name>
<evidence type="ECO:0000313" key="2">
    <source>
        <dbReference type="EMBL" id="TGO65005.1"/>
    </source>
</evidence>
<dbReference type="Proteomes" id="UP000297229">
    <property type="component" value="Unassembled WGS sequence"/>
</dbReference>
<organism evidence="2 3">
    <name type="scientific">Botrytis elliptica</name>
    <dbReference type="NCBI Taxonomy" id="278938"/>
    <lineage>
        <taxon>Eukaryota</taxon>
        <taxon>Fungi</taxon>
        <taxon>Dikarya</taxon>
        <taxon>Ascomycota</taxon>
        <taxon>Pezizomycotina</taxon>
        <taxon>Leotiomycetes</taxon>
        <taxon>Helotiales</taxon>
        <taxon>Sclerotiniaceae</taxon>
        <taxon>Botrytis</taxon>
    </lineage>
</organism>
<proteinExistence type="predicted"/>
<protein>
    <submittedName>
        <fullName evidence="2">Uncharacterized protein</fullName>
    </submittedName>
</protein>
<evidence type="ECO:0000256" key="1">
    <source>
        <dbReference type="SAM" id="MobiDB-lite"/>
    </source>
</evidence>
<dbReference type="EMBL" id="PQXM01001020">
    <property type="protein sequence ID" value="TGO65005.1"/>
    <property type="molecule type" value="Genomic_DNA"/>
</dbReference>
<evidence type="ECO:0000313" key="3">
    <source>
        <dbReference type="Proteomes" id="UP000297229"/>
    </source>
</evidence>
<feature type="compositionally biased region" description="Basic and acidic residues" evidence="1">
    <location>
        <begin position="108"/>
        <end position="117"/>
    </location>
</feature>
<accession>A0A4Z1IUI3</accession>
<comment type="caution">
    <text evidence="2">The sequence shown here is derived from an EMBL/GenBank/DDBJ whole genome shotgun (WGS) entry which is preliminary data.</text>
</comment>
<keyword evidence="3" id="KW-1185">Reference proteome</keyword>